<evidence type="ECO:0000313" key="1">
    <source>
        <dbReference type="EMBL" id="QHT22406.1"/>
    </source>
</evidence>
<reference evidence="1" key="1">
    <citation type="journal article" date="2020" name="Nature">
        <title>Giant virus diversity and host interactions through global metagenomics.</title>
        <authorList>
            <person name="Schulz F."/>
            <person name="Roux S."/>
            <person name="Paez-Espino D."/>
            <person name="Jungbluth S."/>
            <person name="Walsh D.A."/>
            <person name="Denef V.J."/>
            <person name="McMahon K.D."/>
            <person name="Konstantinidis K.T."/>
            <person name="Eloe-Fadrosh E.A."/>
            <person name="Kyrpides N.C."/>
            <person name="Woyke T."/>
        </authorList>
    </citation>
    <scope>NUCLEOTIDE SEQUENCE</scope>
    <source>
        <strain evidence="1">GVMAG-M-3300023179-111</strain>
    </source>
</reference>
<accession>A0A6C0DZV2</accession>
<dbReference type="EMBL" id="MN739709">
    <property type="protein sequence ID" value="QHT22406.1"/>
    <property type="molecule type" value="Genomic_DNA"/>
</dbReference>
<dbReference type="AlphaFoldDB" id="A0A6C0DZV2"/>
<name>A0A6C0DZV2_9ZZZZ</name>
<sequence>MNFSEENNKKIIEHLRNIADLIENNEIDEKTLQSAGEFYMKQLFIDEIEKTDCTIEEKDMLKFLILGWYIYNFIITK</sequence>
<organism evidence="1">
    <name type="scientific">viral metagenome</name>
    <dbReference type="NCBI Taxonomy" id="1070528"/>
    <lineage>
        <taxon>unclassified sequences</taxon>
        <taxon>metagenomes</taxon>
        <taxon>organismal metagenomes</taxon>
    </lineage>
</organism>
<proteinExistence type="predicted"/>
<protein>
    <submittedName>
        <fullName evidence="1">Uncharacterized protein</fullName>
    </submittedName>
</protein>